<evidence type="ECO:0000256" key="7">
    <source>
        <dbReference type="ARBA" id="ARBA00022824"/>
    </source>
</evidence>
<dbReference type="GeneID" id="116415673"/>
<dbReference type="PANTHER" id="PTHR24292">
    <property type="entry name" value="CYTOCHROME P450"/>
    <property type="match status" value="1"/>
</dbReference>
<dbReference type="OrthoDB" id="1470350at2759"/>
<dbReference type="RefSeq" id="XP_032451663.1">
    <property type="nucleotide sequence ID" value="XM_032595772.1"/>
</dbReference>
<dbReference type="EnsemblMetazoa" id="XM_032595772">
    <property type="protein sequence ID" value="XP_032451663"/>
    <property type="gene ID" value="LOC116415673"/>
</dbReference>
<dbReference type="SMR" id="A0A7M7TBM3"/>
<dbReference type="AlphaFoldDB" id="A0A7M7TBM3"/>
<dbReference type="RefSeq" id="XP_032451664.1">
    <property type="nucleotide sequence ID" value="XM_032595773.1"/>
</dbReference>
<evidence type="ECO:0000256" key="3">
    <source>
        <dbReference type="ARBA" id="ARBA00004406"/>
    </source>
</evidence>
<dbReference type="PROSITE" id="PS00086">
    <property type="entry name" value="CYTOCHROME_P450"/>
    <property type="match status" value="1"/>
</dbReference>
<comment type="cofactor">
    <cofactor evidence="1 13">
        <name>heme</name>
        <dbReference type="ChEBI" id="CHEBI:30413"/>
    </cofactor>
</comment>
<keyword evidence="5 13" id="KW-0349">Heme</keyword>
<dbReference type="InParanoid" id="A0A7M7TBM3"/>
<dbReference type="PRINTS" id="PR00463">
    <property type="entry name" value="EP450I"/>
</dbReference>
<evidence type="ECO:0000256" key="6">
    <source>
        <dbReference type="ARBA" id="ARBA00022723"/>
    </source>
</evidence>
<dbReference type="PRINTS" id="PR00385">
    <property type="entry name" value="P450"/>
</dbReference>
<dbReference type="GO" id="GO:0004497">
    <property type="term" value="F:monooxygenase activity"/>
    <property type="evidence" value="ECO:0007669"/>
    <property type="project" value="UniProtKB-KW"/>
</dbReference>
<evidence type="ECO:0000256" key="13">
    <source>
        <dbReference type="PIRSR" id="PIRSR602401-1"/>
    </source>
</evidence>
<keyword evidence="10 13" id="KW-0408">Iron</keyword>
<dbReference type="RefSeq" id="XP_032451662.1">
    <property type="nucleotide sequence ID" value="XM_032595771.1"/>
</dbReference>
<accession>A0A7M7TBM3</accession>
<dbReference type="InterPro" id="IPR050476">
    <property type="entry name" value="Insect_CytP450_Detox"/>
</dbReference>
<dbReference type="GO" id="GO:0005506">
    <property type="term" value="F:iron ion binding"/>
    <property type="evidence" value="ECO:0007669"/>
    <property type="project" value="InterPro"/>
</dbReference>
<dbReference type="SUPFAM" id="SSF48264">
    <property type="entry name" value="Cytochrome P450"/>
    <property type="match status" value="1"/>
</dbReference>
<keyword evidence="6 13" id="KW-0479">Metal-binding</keyword>
<keyword evidence="9 14" id="KW-0560">Oxidoreductase</keyword>
<dbReference type="InterPro" id="IPR002401">
    <property type="entry name" value="Cyt_P450_E_grp-I"/>
</dbReference>
<dbReference type="EnsemblMetazoa" id="XM_032595770">
    <property type="protein sequence ID" value="XP_032451661"/>
    <property type="gene ID" value="LOC116415673"/>
</dbReference>
<evidence type="ECO:0008006" key="17">
    <source>
        <dbReference type="Google" id="ProtNLM"/>
    </source>
</evidence>
<keyword evidence="8" id="KW-0492">Microsome</keyword>
<protein>
    <recommendedName>
        <fullName evidence="17">Cytochrome P450</fullName>
    </recommendedName>
</protein>
<organism evidence="15 16">
    <name type="scientific">Nasonia vitripennis</name>
    <name type="common">Parasitic wasp</name>
    <dbReference type="NCBI Taxonomy" id="7425"/>
    <lineage>
        <taxon>Eukaryota</taxon>
        <taxon>Metazoa</taxon>
        <taxon>Ecdysozoa</taxon>
        <taxon>Arthropoda</taxon>
        <taxon>Hexapoda</taxon>
        <taxon>Insecta</taxon>
        <taxon>Pterygota</taxon>
        <taxon>Neoptera</taxon>
        <taxon>Endopterygota</taxon>
        <taxon>Hymenoptera</taxon>
        <taxon>Apocrita</taxon>
        <taxon>Proctotrupomorpha</taxon>
        <taxon>Chalcidoidea</taxon>
        <taxon>Pteromalidae</taxon>
        <taxon>Pteromalinae</taxon>
        <taxon>Nasonia</taxon>
    </lineage>
</organism>
<dbReference type="InterPro" id="IPR017972">
    <property type="entry name" value="Cyt_P450_CS"/>
</dbReference>
<evidence type="ECO:0000256" key="10">
    <source>
        <dbReference type="ARBA" id="ARBA00023004"/>
    </source>
</evidence>
<comment type="similarity">
    <text evidence="4 14">Belongs to the cytochrome P450 family.</text>
</comment>
<dbReference type="EnsemblMetazoa" id="XM_032595774">
    <property type="protein sequence ID" value="XP_032451665"/>
    <property type="gene ID" value="LOC116415673"/>
</dbReference>
<evidence type="ECO:0000256" key="12">
    <source>
        <dbReference type="ARBA" id="ARBA00023136"/>
    </source>
</evidence>
<dbReference type="RefSeq" id="XP_032451665.1">
    <property type="nucleotide sequence ID" value="XM_032595774.1"/>
</dbReference>
<keyword evidence="12" id="KW-0472">Membrane</keyword>
<evidence type="ECO:0000256" key="2">
    <source>
        <dbReference type="ARBA" id="ARBA00004174"/>
    </source>
</evidence>
<comment type="subcellular location">
    <subcellularLocation>
        <location evidence="3">Endoplasmic reticulum membrane</location>
        <topology evidence="3">Peripheral membrane protein</topology>
    </subcellularLocation>
    <subcellularLocation>
        <location evidence="2">Microsome membrane</location>
        <topology evidence="2">Peripheral membrane protein</topology>
    </subcellularLocation>
</comment>
<keyword evidence="11 14" id="KW-0503">Monooxygenase</keyword>
<name>A0A7M7TBM3_NASVI</name>
<evidence type="ECO:0000256" key="8">
    <source>
        <dbReference type="ARBA" id="ARBA00022848"/>
    </source>
</evidence>
<keyword evidence="7" id="KW-0256">Endoplasmic reticulum</keyword>
<proteinExistence type="inferred from homology"/>
<dbReference type="PANTHER" id="PTHR24292:SF100">
    <property type="entry name" value="CYTOCHROME P450 6A16, ISOFORM B-RELATED"/>
    <property type="match status" value="1"/>
</dbReference>
<dbReference type="InterPro" id="IPR001128">
    <property type="entry name" value="Cyt_P450"/>
</dbReference>
<evidence type="ECO:0000256" key="14">
    <source>
        <dbReference type="RuleBase" id="RU000461"/>
    </source>
</evidence>
<evidence type="ECO:0000256" key="1">
    <source>
        <dbReference type="ARBA" id="ARBA00001971"/>
    </source>
</evidence>
<evidence type="ECO:0000256" key="5">
    <source>
        <dbReference type="ARBA" id="ARBA00022617"/>
    </source>
</evidence>
<sequence length="225" mass="25780">MNVKDSLKQIDDEEMTDLFLTAQAFVFFAAGFETSSTTMSHAMYELALNQDIQDKLREEVNATFAENDAKLSYDSVRSMIYLDKVFKESLRKYPAALTLFRKSMNDHSFPGTDISIPRGTCMLIPTYVIHHDPTYYPDPDKFDPERFDKETANGRSRMTFLPFGDGPRNCIGERFAQNQSKVGLAMIIRNFKLEVCERTCKTYIKHEGSPLLAPLDGLYLKLRNI</sequence>
<evidence type="ECO:0000313" key="16">
    <source>
        <dbReference type="Proteomes" id="UP000002358"/>
    </source>
</evidence>
<dbReference type="RefSeq" id="XP_032451661.1">
    <property type="nucleotide sequence ID" value="XM_032595770.1"/>
</dbReference>
<dbReference type="Proteomes" id="UP000002358">
    <property type="component" value="Chromosome 1"/>
</dbReference>
<keyword evidence="16" id="KW-1185">Reference proteome</keyword>
<dbReference type="GO" id="GO:0020037">
    <property type="term" value="F:heme binding"/>
    <property type="evidence" value="ECO:0007669"/>
    <property type="project" value="InterPro"/>
</dbReference>
<dbReference type="KEGG" id="nvi:116415673"/>
<dbReference type="InterPro" id="IPR036396">
    <property type="entry name" value="Cyt_P450_sf"/>
</dbReference>
<dbReference type="EnsemblMetazoa" id="XM_032595771">
    <property type="protein sequence ID" value="XP_032451662"/>
    <property type="gene ID" value="LOC116415673"/>
</dbReference>
<dbReference type="GO" id="GO:0005789">
    <property type="term" value="C:endoplasmic reticulum membrane"/>
    <property type="evidence" value="ECO:0007669"/>
    <property type="project" value="UniProtKB-SubCell"/>
</dbReference>
<dbReference type="Gene3D" id="1.10.630.10">
    <property type="entry name" value="Cytochrome P450"/>
    <property type="match status" value="1"/>
</dbReference>
<evidence type="ECO:0000256" key="4">
    <source>
        <dbReference type="ARBA" id="ARBA00010617"/>
    </source>
</evidence>
<evidence type="ECO:0000313" key="15">
    <source>
        <dbReference type="EnsemblMetazoa" id="XP_032451663"/>
    </source>
</evidence>
<dbReference type="GO" id="GO:0016705">
    <property type="term" value="F:oxidoreductase activity, acting on paired donors, with incorporation or reduction of molecular oxygen"/>
    <property type="evidence" value="ECO:0007669"/>
    <property type="project" value="InterPro"/>
</dbReference>
<dbReference type="Pfam" id="PF00067">
    <property type="entry name" value="p450"/>
    <property type="match status" value="1"/>
</dbReference>
<dbReference type="EnsemblMetazoa" id="XM_032595773">
    <property type="protein sequence ID" value="XP_032451664"/>
    <property type="gene ID" value="LOC116415673"/>
</dbReference>
<reference evidence="15" key="1">
    <citation type="submission" date="2021-01" db="UniProtKB">
        <authorList>
            <consortium name="EnsemblMetazoa"/>
        </authorList>
    </citation>
    <scope>IDENTIFICATION</scope>
</reference>
<evidence type="ECO:0000256" key="11">
    <source>
        <dbReference type="ARBA" id="ARBA00023033"/>
    </source>
</evidence>
<feature type="binding site" description="axial binding residue" evidence="13">
    <location>
        <position position="170"/>
    </location>
    <ligand>
        <name>heme</name>
        <dbReference type="ChEBI" id="CHEBI:30413"/>
    </ligand>
    <ligandPart>
        <name>Fe</name>
        <dbReference type="ChEBI" id="CHEBI:18248"/>
    </ligandPart>
</feature>
<evidence type="ECO:0000256" key="9">
    <source>
        <dbReference type="ARBA" id="ARBA00023002"/>
    </source>
</evidence>